<feature type="compositionally biased region" description="Polar residues" evidence="1">
    <location>
        <begin position="366"/>
        <end position="376"/>
    </location>
</feature>
<comment type="caution">
    <text evidence="3">The sequence shown here is derived from an EMBL/GenBank/DDBJ whole genome shotgun (WGS) entry which is preliminary data.</text>
</comment>
<feature type="region of interest" description="Disordered" evidence="1">
    <location>
        <begin position="325"/>
        <end position="377"/>
    </location>
</feature>
<sequence length="663" mass="74400">MQSTPFEMSFEALPSDIIDVTNFCKALYRKCGDAGGEYDEISDEVKGLHTVLRHLKYEIEDPESLLNRDRPEWGGQLDLIICDCDATLRQLDDLLQKYGRLNSNRKESRSSKSEIRRFNSIELDQLGTIRVQLVSHQTGFTQFLDILQLQQSNNATIVLDNEEGQLNIILDKVDAIAARMGHKSSKTNSIDSNDIGWNQFQKELVAAGFSDTILQQHKDVLRAYIREIDQKGLLDEAPTVVEQHSPVNGVRANHGESGQPKSSGNPQFYVDNLKTTTNPLGVKEMMFREDDMKFPLSMKVGRMRPETPRNLAACQKCEVTVPPPIQSKINARNNSSQTPTLKLPDRENQQFLNASGSSDSDSDTSQQPKISRSPSAGQIIRTSDLLASTQAVQLLPQGSPRSFDSHRSAYESEGRSSVEKVTEYQGSGSSLRSNAIPIHTTNWRSWNDQSGTSPRPSEGLAPDSYGNEIASDANWTKISRHIVTPEVFKQDGRSRPEFVAILGVLSREEIREYSARSHALRAARTHRARPLKPTLQATNQRNRQQASSSEDEQSSDSGHRCGEHHSREHRSAVAPKSKNWKTDRDSFSVRSPPKQTFQDGIRTPATPQKGQGHVHYHPSEREKEHSRRNHRNSSKHSSHSRPRNYSDRDSGKSSLEARRGPEA</sequence>
<dbReference type="PANTHER" id="PTHR42081:SF2">
    <property type="entry name" value="NIPPED-B-LIKE PROTEIN B"/>
    <property type="match status" value="1"/>
</dbReference>
<protein>
    <recommendedName>
        <fullName evidence="2">DUF8035 domain-containing protein</fullName>
    </recommendedName>
</protein>
<dbReference type="PANTHER" id="PTHR42081">
    <property type="entry name" value="ZINC FINGER PROTEIN DHHC DOMAIN CONTAINING PROTEIN"/>
    <property type="match status" value="1"/>
</dbReference>
<feature type="domain" description="DUF8035" evidence="2">
    <location>
        <begin position="472"/>
        <end position="523"/>
    </location>
</feature>
<feature type="compositionally biased region" description="Low complexity" evidence="1">
    <location>
        <begin position="355"/>
        <end position="365"/>
    </location>
</feature>
<dbReference type="Proteomes" id="UP000566819">
    <property type="component" value="Unassembled WGS sequence"/>
</dbReference>
<dbReference type="AlphaFoldDB" id="A0A8H4RSS0"/>
<feature type="compositionally biased region" description="Basic and acidic residues" evidence="1">
    <location>
        <begin position="403"/>
        <end position="422"/>
    </location>
</feature>
<feature type="compositionally biased region" description="Basic and acidic residues" evidence="1">
    <location>
        <begin position="557"/>
        <end position="571"/>
    </location>
</feature>
<name>A0A8H4RSS0_9HELO</name>
<reference evidence="3 4" key="1">
    <citation type="submission" date="2020-03" db="EMBL/GenBank/DDBJ databases">
        <title>Draft Genome Sequence of Cudoniella acicularis.</title>
        <authorList>
            <person name="Buettner E."/>
            <person name="Kellner H."/>
        </authorList>
    </citation>
    <scope>NUCLEOTIDE SEQUENCE [LARGE SCALE GENOMIC DNA]</scope>
    <source>
        <strain evidence="3 4">DSM 108380</strain>
    </source>
</reference>
<evidence type="ECO:0000256" key="1">
    <source>
        <dbReference type="SAM" id="MobiDB-lite"/>
    </source>
</evidence>
<feature type="compositionally biased region" description="Polar residues" evidence="1">
    <location>
        <begin position="327"/>
        <end position="340"/>
    </location>
</feature>
<accession>A0A8H4RSS0</accession>
<feature type="compositionally biased region" description="Polar residues" evidence="1">
    <location>
        <begin position="424"/>
        <end position="455"/>
    </location>
</feature>
<keyword evidence="4" id="KW-1185">Reference proteome</keyword>
<proteinExistence type="predicted"/>
<feature type="region of interest" description="Disordered" evidence="1">
    <location>
        <begin position="396"/>
        <end position="466"/>
    </location>
</feature>
<dbReference type="OrthoDB" id="7464126at2759"/>
<gene>
    <name evidence="3" type="ORF">G7Y89_g2745</name>
</gene>
<dbReference type="InterPro" id="IPR058348">
    <property type="entry name" value="DUF8035"/>
</dbReference>
<evidence type="ECO:0000313" key="3">
    <source>
        <dbReference type="EMBL" id="KAF4635357.1"/>
    </source>
</evidence>
<feature type="region of interest" description="Disordered" evidence="1">
    <location>
        <begin position="249"/>
        <end position="269"/>
    </location>
</feature>
<dbReference type="EMBL" id="JAAMPI010000124">
    <property type="protein sequence ID" value="KAF4635357.1"/>
    <property type="molecule type" value="Genomic_DNA"/>
</dbReference>
<feature type="compositionally biased region" description="Basic and acidic residues" evidence="1">
    <location>
        <begin position="644"/>
        <end position="663"/>
    </location>
</feature>
<organism evidence="3 4">
    <name type="scientific">Cudoniella acicularis</name>
    <dbReference type="NCBI Taxonomy" id="354080"/>
    <lineage>
        <taxon>Eukaryota</taxon>
        <taxon>Fungi</taxon>
        <taxon>Dikarya</taxon>
        <taxon>Ascomycota</taxon>
        <taxon>Pezizomycotina</taxon>
        <taxon>Leotiomycetes</taxon>
        <taxon>Helotiales</taxon>
        <taxon>Tricladiaceae</taxon>
        <taxon>Cudoniella</taxon>
    </lineage>
</organism>
<evidence type="ECO:0000259" key="2">
    <source>
        <dbReference type="Pfam" id="PF26118"/>
    </source>
</evidence>
<feature type="compositionally biased region" description="Basic residues" evidence="1">
    <location>
        <begin position="626"/>
        <end position="642"/>
    </location>
</feature>
<dbReference type="Pfam" id="PF26118">
    <property type="entry name" value="DUF8035"/>
    <property type="match status" value="1"/>
</dbReference>
<evidence type="ECO:0000313" key="4">
    <source>
        <dbReference type="Proteomes" id="UP000566819"/>
    </source>
</evidence>
<feature type="compositionally biased region" description="Basic residues" evidence="1">
    <location>
        <begin position="521"/>
        <end position="530"/>
    </location>
</feature>
<feature type="region of interest" description="Disordered" evidence="1">
    <location>
        <begin position="521"/>
        <end position="663"/>
    </location>
</feature>